<reference evidence="1" key="1">
    <citation type="journal article" date="2014" name="Front. Microbiol.">
        <title>High frequency of phylogenetically diverse reductive dehalogenase-homologous genes in deep subseafloor sedimentary metagenomes.</title>
        <authorList>
            <person name="Kawai M."/>
            <person name="Futagami T."/>
            <person name="Toyoda A."/>
            <person name="Takaki Y."/>
            <person name="Nishi S."/>
            <person name="Hori S."/>
            <person name="Arai W."/>
            <person name="Tsubouchi T."/>
            <person name="Morono Y."/>
            <person name="Uchiyama I."/>
            <person name="Ito T."/>
            <person name="Fujiyama A."/>
            <person name="Inagaki F."/>
            <person name="Takami H."/>
        </authorList>
    </citation>
    <scope>NUCLEOTIDE SEQUENCE</scope>
    <source>
        <strain evidence="1">Expedition CK06-06</strain>
    </source>
</reference>
<feature type="non-terminal residue" evidence="1">
    <location>
        <position position="1"/>
    </location>
</feature>
<dbReference type="AlphaFoldDB" id="X0VAD2"/>
<sequence length="279" mass="31964">CRIRPSFSILNEYATDGSTLPFEQALFPKKGTKRFPLLDAYRDIVTSKHMSESYAQFRSAGLEFTGIIGMDRIAHMSMIGQLAANTKSRRALNIVSHPLDALRMILGKVEVAPRLAEFKAAMRNFEEAVKAGDMDGKARAIEAVRVASDVTVNFRRMGTYGKWMNQYYAFFNAAIQGSMVMGRKLGPALVNDMPALRRMFPESVRESIPHSRRRQARKMVLRAMTHITAPTMALWWMQKDEDWYRKLPPWDKYGFIHIPLWETDIGDPTILRIPFPFEL</sequence>
<accession>X0VAD2</accession>
<name>X0VAD2_9ZZZZ</name>
<protein>
    <submittedName>
        <fullName evidence="1">Uncharacterized protein</fullName>
    </submittedName>
</protein>
<comment type="caution">
    <text evidence="1">The sequence shown here is derived from an EMBL/GenBank/DDBJ whole genome shotgun (WGS) entry which is preliminary data.</text>
</comment>
<feature type="non-terminal residue" evidence="1">
    <location>
        <position position="279"/>
    </location>
</feature>
<organism evidence="1">
    <name type="scientific">marine sediment metagenome</name>
    <dbReference type="NCBI Taxonomy" id="412755"/>
    <lineage>
        <taxon>unclassified sequences</taxon>
        <taxon>metagenomes</taxon>
        <taxon>ecological metagenomes</taxon>
    </lineage>
</organism>
<gene>
    <name evidence="1" type="ORF">S01H1_28484</name>
</gene>
<proteinExistence type="predicted"/>
<evidence type="ECO:0000313" key="1">
    <source>
        <dbReference type="EMBL" id="GAF97550.1"/>
    </source>
</evidence>
<dbReference type="EMBL" id="BARS01017413">
    <property type="protein sequence ID" value="GAF97550.1"/>
    <property type="molecule type" value="Genomic_DNA"/>
</dbReference>